<evidence type="ECO:0000259" key="10">
    <source>
        <dbReference type="Pfam" id="PF17763"/>
    </source>
</evidence>
<dbReference type="CDD" id="cd08964">
    <property type="entry name" value="L-asparaginase_II"/>
    <property type="match status" value="1"/>
</dbReference>
<dbReference type="InterPro" id="IPR006034">
    <property type="entry name" value="Asparaginase/glutaminase-like"/>
</dbReference>
<feature type="domain" description="Asparaginase/glutaminase C-terminal" evidence="10">
    <location>
        <begin position="204"/>
        <end position="319"/>
    </location>
</feature>
<dbReference type="SFLD" id="SFLDS00057">
    <property type="entry name" value="Glutaminase/Asparaginase"/>
    <property type="match status" value="1"/>
</dbReference>
<feature type="binding site" evidence="6">
    <location>
        <position position="54"/>
    </location>
    <ligand>
        <name>substrate</name>
    </ligand>
</feature>
<dbReference type="Proteomes" id="UP000050277">
    <property type="component" value="Unassembled WGS sequence"/>
</dbReference>
<protein>
    <recommendedName>
        <fullName evidence="2">asparaginase</fullName>
        <ecNumber evidence="2">3.5.1.1</ecNumber>
    </recommendedName>
</protein>
<dbReference type="RefSeq" id="WP_054532576.1">
    <property type="nucleotide sequence ID" value="NZ_LGKP01000004.1"/>
</dbReference>
<keyword evidence="3" id="KW-0378">Hydrolase</keyword>
<dbReference type="SUPFAM" id="SSF53774">
    <property type="entry name" value="Glutaminase/Asparaginase"/>
    <property type="match status" value="1"/>
</dbReference>
<evidence type="ECO:0000256" key="7">
    <source>
        <dbReference type="PROSITE-ProRule" id="PRU10099"/>
    </source>
</evidence>
<dbReference type="PANTHER" id="PTHR11707">
    <property type="entry name" value="L-ASPARAGINASE"/>
    <property type="match status" value="1"/>
</dbReference>
<comment type="catalytic activity">
    <reaction evidence="4">
        <text>L-asparagine + H2O = L-aspartate + NH4(+)</text>
        <dbReference type="Rhea" id="RHEA:21016"/>
        <dbReference type="ChEBI" id="CHEBI:15377"/>
        <dbReference type="ChEBI" id="CHEBI:28938"/>
        <dbReference type="ChEBI" id="CHEBI:29991"/>
        <dbReference type="ChEBI" id="CHEBI:58048"/>
        <dbReference type="EC" id="3.5.1.1"/>
    </reaction>
</comment>
<dbReference type="FunFam" id="3.40.50.1170:FF:000001">
    <property type="entry name" value="L-asparaginase 2"/>
    <property type="match status" value="1"/>
</dbReference>
<evidence type="ECO:0000256" key="2">
    <source>
        <dbReference type="ARBA" id="ARBA00012920"/>
    </source>
</evidence>
<dbReference type="InterPro" id="IPR040919">
    <property type="entry name" value="Asparaginase_C"/>
</dbReference>
<dbReference type="InterPro" id="IPR020827">
    <property type="entry name" value="Asparaginase/glutaminase_AS1"/>
</dbReference>
<sequence length="321" mass="34727">MHNVVVITTGGTISTKRTPQWSGAVPMLKGDDFSAMLPRGEFNVSFQDFTNLPSSHITPTMALDLAQRVNSQLLGEADGVVVTHGTDTLEESAFLCDLLIDSNKPVIFTGSMRIATDIGYDGVTNLTGAIRAAASPQTRGLGVMVAFNDRLFSAATVQKIDSQTVDAFDAPGFGPIGSLTGATVRIHHQPSGRHYIPCSRLAERVDLIYATQGADDRQLRAAIDTNSQGIVIAAFGGGRVPPWWLPTIQEALNKRIPVVVTTRCLKGICYDEYGYVGEYHDLKRLGVMFAQQLSPVKARIKLMVALGAAAHPQELRDWFAE</sequence>
<feature type="domain" description="L-asparaginase N-terminal" evidence="9">
    <location>
        <begin position="3"/>
        <end position="190"/>
    </location>
</feature>
<evidence type="ECO:0000313" key="11">
    <source>
        <dbReference type="EMBL" id="KPL91629.1"/>
    </source>
</evidence>
<comment type="similarity">
    <text evidence="1">Belongs to the asparaginase 1 family.</text>
</comment>
<dbReference type="EC" id="3.5.1.1" evidence="2"/>
<dbReference type="InterPro" id="IPR037152">
    <property type="entry name" value="L-asparaginase_N_sf"/>
</dbReference>
<dbReference type="GO" id="GO:0004067">
    <property type="term" value="F:asparaginase activity"/>
    <property type="evidence" value="ECO:0007669"/>
    <property type="project" value="UniProtKB-UniRule"/>
</dbReference>
<evidence type="ECO:0000256" key="3">
    <source>
        <dbReference type="ARBA" id="ARBA00022801"/>
    </source>
</evidence>
<feature type="binding site" evidence="6">
    <location>
        <begin position="86"/>
        <end position="87"/>
    </location>
    <ligand>
        <name>substrate</name>
    </ligand>
</feature>
<dbReference type="AlphaFoldDB" id="A0A0P6Y1X1"/>
<evidence type="ECO:0000313" key="12">
    <source>
        <dbReference type="Proteomes" id="UP000050277"/>
    </source>
</evidence>
<dbReference type="PIRSF" id="PIRSF500176">
    <property type="entry name" value="L_ASNase"/>
    <property type="match status" value="1"/>
</dbReference>
<reference evidence="11 12" key="1">
    <citation type="submission" date="2015-07" db="EMBL/GenBank/DDBJ databases">
        <title>Whole genome sequence of Herpetosiphon geysericola DSM 7119.</title>
        <authorList>
            <person name="Hemp J."/>
            <person name="Ward L.M."/>
            <person name="Pace L.A."/>
            <person name="Fischer W.W."/>
        </authorList>
    </citation>
    <scope>NUCLEOTIDE SEQUENCE [LARGE SCALE GENOMIC DNA]</scope>
    <source>
        <strain evidence="11 12">DSM 7119</strain>
    </source>
</reference>
<dbReference type="STRING" id="70996.SE18_01110"/>
<accession>A0A0P6Y1X1</accession>
<feature type="active site" evidence="8">
    <location>
        <position position="86"/>
    </location>
</feature>
<feature type="active site" evidence="7">
    <location>
        <position position="12"/>
    </location>
</feature>
<evidence type="ECO:0000256" key="4">
    <source>
        <dbReference type="ARBA" id="ARBA00049366"/>
    </source>
</evidence>
<dbReference type="InterPro" id="IPR027473">
    <property type="entry name" value="L-asparaginase_C"/>
</dbReference>
<evidence type="ECO:0000256" key="8">
    <source>
        <dbReference type="PROSITE-ProRule" id="PRU10100"/>
    </source>
</evidence>
<dbReference type="Pfam" id="PF17763">
    <property type="entry name" value="Asparaginase_C"/>
    <property type="match status" value="1"/>
</dbReference>
<evidence type="ECO:0000256" key="1">
    <source>
        <dbReference type="ARBA" id="ARBA00010518"/>
    </source>
</evidence>
<feature type="active site" description="O-isoaspartyl threonine intermediate" evidence="5">
    <location>
        <position position="12"/>
    </location>
</feature>
<evidence type="ECO:0000256" key="5">
    <source>
        <dbReference type="PIRSR" id="PIRSR001220-1"/>
    </source>
</evidence>
<dbReference type="InterPro" id="IPR027474">
    <property type="entry name" value="L-asparaginase_N"/>
</dbReference>
<dbReference type="InterPro" id="IPR027475">
    <property type="entry name" value="Asparaginase/glutaminase_AS2"/>
</dbReference>
<dbReference type="InterPro" id="IPR036152">
    <property type="entry name" value="Asp/glu_Ase-like_sf"/>
</dbReference>
<dbReference type="PANTHER" id="PTHR11707:SF28">
    <property type="entry name" value="60 KDA LYSOPHOSPHOLIPASE"/>
    <property type="match status" value="1"/>
</dbReference>
<keyword evidence="12" id="KW-1185">Reference proteome</keyword>
<dbReference type="SMART" id="SM00870">
    <property type="entry name" value="Asparaginase"/>
    <property type="match status" value="1"/>
</dbReference>
<gene>
    <name evidence="11" type="ORF">SE18_01110</name>
</gene>
<dbReference type="Gene3D" id="3.40.50.40">
    <property type="match status" value="1"/>
</dbReference>
<organism evidence="11 12">
    <name type="scientific">Herpetosiphon geysericola</name>
    <dbReference type="NCBI Taxonomy" id="70996"/>
    <lineage>
        <taxon>Bacteria</taxon>
        <taxon>Bacillati</taxon>
        <taxon>Chloroflexota</taxon>
        <taxon>Chloroflexia</taxon>
        <taxon>Herpetosiphonales</taxon>
        <taxon>Herpetosiphonaceae</taxon>
        <taxon>Herpetosiphon</taxon>
    </lineage>
</organism>
<dbReference type="Pfam" id="PF00710">
    <property type="entry name" value="Asparaginase"/>
    <property type="match status" value="1"/>
</dbReference>
<dbReference type="PATRIC" id="fig|70996.4.peg.623"/>
<dbReference type="PRINTS" id="PR00139">
    <property type="entry name" value="ASNGLNASE"/>
</dbReference>
<dbReference type="EMBL" id="LGKP01000004">
    <property type="protein sequence ID" value="KPL91629.1"/>
    <property type="molecule type" value="Genomic_DNA"/>
</dbReference>
<dbReference type="PROSITE" id="PS00144">
    <property type="entry name" value="ASN_GLN_ASE_1"/>
    <property type="match status" value="1"/>
</dbReference>
<dbReference type="PROSITE" id="PS00917">
    <property type="entry name" value="ASN_GLN_ASE_2"/>
    <property type="match status" value="1"/>
</dbReference>
<evidence type="ECO:0000259" key="9">
    <source>
        <dbReference type="Pfam" id="PF00710"/>
    </source>
</evidence>
<dbReference type="InterPro" id="IPR004550">
    <property type="entry name" value="AsnASE_II"/>
</dbReference>
<proteinExistence type="inferred from homology"/>
<dbReference type="GO" id="GO:0006528">
    <property type="term" value="P:asparagine metabolic process"/>
    <property type="evidence" value="ECO:0007669"/>
    <property type="project" value="InterPro"/>
</dbReference>
<name>A0A0P6Y1X1_9CHLR</name>
<dbReference type="PROSITE" id="PS51732">
    <property type="entry name" value="ASN_GLN_ASE_3"/>
    <property type="match status" value="1"/>
</dbReference>
<evidence type="ECO:0000256" key="6">
    <source>
        <dbReference type="PIRSR" id="PIRSR001220-2"/>
    </source>
</evidence>
<dbReference type="OrthoDB" id="9788068at2"/>
<dbReference type="Gene3D" id="3.40.50.1170">
    <property type="entry name" value="L-asparaginase, N-terminal domain"/>
    <property type="match status" value="1"/>
</dbReference>
<comment type="caution">
    <text evidence="11">The sequence shown here is derived from an EMBL/GenBank/DDBJ whole genome shotgun (WGS) entry which is preliminary data.</text>
</comment>
<dbReference type="PIRSF" id="PIRSF001220">
    <property type="entry name" value="L-ASNase_gatD"/>
    <property type="match status" value="1"/>
</dbReference>